<evidence type="ECO:0000313" key="2">
    <source>
        <dbReference type="Proteomes" id="UP000076154"/>
    </source>
</evidence>
<dbReference type="EMBL" id="LUEZ02000080">
    <property type="protein sequence ID" value="RDB19414.1"/>
    <property type="molecule type" value="Genomic_DNA"/>
</dbReference>
<dbReference type="AlphaFoldDB" id="A0A369JJ37"/>
<protein>
    <submittedName>
        <fullName evidence="1">Uncharacterized protein</fullName>
    </submittedName>
</protein>
<sequence>MEDIPLSDMITPPYLTSEPGIKAIETKPGDFLGWSIEIWTLDTVETVAAAPTIPTHPLNLETFLSFLVQTPLICIHDGVQKSGFLYIDNNAAERYVRLDLVHFEMI</sequence>
<gene>
    <name evidence="1" type="ORF">Hypma_013548</name>
</gene>
<keyword evidence="2" id="KW-1185">Reference proteome</keyword>
<dbReference type="InParanoid" id="A0A369JJ37"/>
<name>A0A369JJ37_HYPMA</name>
<proteinExistence type="predicted"/>
<dbReference type="Proteomes" id="UP000076154">
    <property type="component" value="Unassembled WGS sequence"/>
</dbReference>
<organism evidence="1 2">
    <name type="scientific">Hypsizygus marmoreus</name>
    <name type="common">White beech mushroom</name>
    <name type="synonym">Agaricus marmoreus</name>
    <dbReference type="NCBI Taxonomy" id="39966"/>
    <lineage>
        <taxon>Eukaryota</taxon>
        <taxon>Fungi</taxon>
        <taxon>Dikarya</taxon>
        <taxon>Basidiomycota</taxon>
        <taxon>Agaricomycotina</taxon>
        <taxon>Agaricomycetes</taxon>
        <taxon>Agaricomycetidae</taxon>
        <taxon>Agaricales</taxon>
        <taxon>Tricholomatineae</taxon>
        <taxon>Lyophyllaceae</taxon>
        <taxon>Hypsizygus</taxon>
    </lineage>
</organism>
<evidence type="ECO:0000313" key="1">
    <source>
        <dbReference type="EMBL" id="RDB19414.1"/>
    </source>
</evidence>
<comment type="caution">
    <text evidence="1">The sequence shown here is derived from an EMBL/GenBank/DDBJ whole genome shotgun (WGS) entry which is preliminary data.</text>
</comment>
<reference evidence="1" key="1">
    <citation type="submission" date="2018-04" db="EMBL/GenBank/DDBJ databases">
        <title>Whole genome sequencing of Hypsizygus marmoreus.</title>
        <authorList>
            <person name="Choi I.-G."/>
            <person name="Min B."/>
            <person name="Kim J.-G."/>
            <person name="Kim S."/>
            <person name="Oh Y.-L."/>
            <person name="Kong W.-S."/>
            <person name="Park H."/>
            <person name="Jeong J."/>
            <person name="Song E.-S."/>
        </authorList>
    </citation>
    <scope>NUCLEOTIDE SEQUENCE [LARGE SCALE GENOMIC DNA]</scope>
    <source>
        <strain evidence="1">51987-8</strain>
    </source>
</reference>
<accession>A0A369JJ37</accession>